<dbReference type="GO" id="GO:0008745">
    <property type="term" value="F:N-acetylmuramoyl-L-alanine amidase activity"/>
    <property type="evidence" value="ECO:0007669"/>
    <property type="project" value="InterPro"/>
</dbReference>
<accession>A0A069S999</accession>
<dbReference type="Pfam" id="PF01510">
    <property type="entry name" value="Amidase_2"/>
    <property type="match status" value="1"/>
</dbReference>
<dbReference type="CDD" id="cd06583">
    <property type="entry name" value="PGRP"/>
    <property type="match status" value="1"/>
</dbReference>
<gene>
    <name evidence="2" type="ORF">M099_3319</name>
</gene>
<dbReference type="Gene3D" id="3.40.80.10">
    <property type="entry name" value="Peptidoglycan recognition protein-like"/>
    <property type="match status" value="1"/>
</dbReference>
<organism evidence="2 3">
    <name type="scientific">Phocaeicola vulgatus str. 3975 RP4</name>
    <dbReference type="NCBI Taxonomy" id="1339352"/>
    <lineage>
        <taxon>Bacteria</taxon>
        <taxon>Pseudomonadati</taxon>
        <taxon>Bacteroidota</taxon>
        <taxon>Bacteroidia</taxon>
        <taxon>Bacteroidales</taxon>
        <taxon>Bacteroidaceae</taxon>
        <taxon>Phocaeicola</taxon>
    </lineage>
</organism>
<dbReference type="Proteomes" id="UP000027661">
    <property type="component" value="Unassembled WGS sequence"/>
</dbReference>
<dbReference type="InterPro" id="IPR018247">
    <property type="entry name" value="EF_Hand_1_Ca_BS"/>
</dbReference>
<comment type="caution">
    <text evidence="2">The sequence shown here is derived from an EMBL/GenBank/DDBJ whole genome shotgun (WGS) entry which is preliminary data.</text>
</comment>
<dbReference type="InterPro" id="IPR015510">
    <property type="entry name" value="PGRP"/>
</dbReference>
<dbReference type="RefSeq" id="WP_008668600.1">
    <property type="nucleotide sequence ID" value="NZ_JNHM01000081.1"/>
</dbReference>
<dbReference type="FunFam" id="3.40.80.10:FF:000008">
    <property type="entry name" value="N-acetylmuramoyl-L-alanine amidase"/>
    <property type="match status" value="1"/>
</dbReference>
<dbReference type="PANTHER" id="PTHR11022:SF41">
    <property type="entry name" value="PEPTIDOGLYCAN-RECOGNITION PROTEIN LC-RELATED"/>
    <property type="match status" value="1"/>
</dbReference>
<dbReference type="PATRIC" id="fig|1339352.3.peg.3153"/>
<evidence type="ECO:0000313" key="3">
    <source>
        <dbReference type="Proteomes" id="UP000027661"/>
    </source>
</evidence>
<feature type="domain" description="N-acetylmuramoyl-L-alanine amidase" evidence="1">
    <location>
        <begin position="3"/>
        <end position="118"/>
    </location>
</feature>
<reference evidence="2 3" key="1">
    <citation type="submission" date="2014-04" db="EMBL/GenBank/DDBJ databases">
        <authorList>
            <person name="Sears C."/>
            <person name="Carroll K."/>
            <person name="Sack B.R."/>
            <person name="Qadri F."/>
            <person name="Myers L.L."/>
            <person name="Chung G.-T."/>
            <person name="Escheverria P."/>
            <person name="Fraser C.M."/>
            <person name="Sadzewicz L."/>
            <person name="Shefchek K.A."/>
            <person name="Tallon L."/>
            <person name="Das S.P."/>
            <person name="Daugherty S."/>
            <person name="Mongodin E.F."/>
        </authorList>
    </citation>
    <scope>NUCLEOTIDE SEQUENCE [LARGE SCALE GENOMIC DNA]</scope>
    <source>
        <strain evidence="2 3">3975 RP4</strain>
    </source>
</reference>
<dbReference type="SUPFAM" id="SSF55846">
    <property type="entry name" value="N-acetylmuramoyl-L-alanine amidase-like"/>
    <property type="match status" value="1"/>
</dbReference>
<sequence length="149" mass="16920">MRVINLIVVHCSATKADRDFTEQDLEVCHRRRGMNGPGYHFYIRKNGDIKTTRPIEKIGAHARGHNAQSIGICYEGGISERGRLADTRTVWQKHSLRVLVRALLVDYPGCKVCGHRDLSPDLNGNGEIEPEEWVKQCPCFDVSKEKYSK</sequence>
<evidence type="ECO:0000259" key="1">
    <source>
        <dbReference type="Pfam" id="PF01510"/>
    </source>
</evidence>
<dbReference type="InterPro" id="IPR036505">
    <property type="entry name" value="Amidase/PGRP_sf"/>
</dbReference>
<dbReference type="GO" id="GO:0009253">
    <property type="term" value="P:peptidoglycan catabolic process"/>
    <property type="evidence" value="ECO:0007669"/>
    <property type="project" value="InterPro"/>
</dbReference>
<dbReference type="AlphaFoldDB" id="A0A069S999"/>
<dbReference type="PANTHER" id="PTHR11022">
    <property type="entry name" value="PEPTIDOGLYCAN RECOGNITION PROTEIN"/>
    <property type="match status" value="1"/>
</dbReference>
<protein>
    <submittedName>
        <fullName evidence="2">N-acetylmuramoyl-L-alanine amidase family protein</fullName>
    </submittedName>
</protein>
<evidence type="ECO:0000313" key="2">
    <source>
        <dbReference type="EMBL" id="KDS48486.1"/>
    </source>
</evidence>
<dbReference type="PROSITE" id="PS00018">
    <property type="entry name" value="EF_HAND_1"/>
    <property type="match status" value="1"/>
</dbReference>
<proteinExistence type="predicted"/>
<name>A0A069S999_PHOVU</name>
<dbReference type="EMBL" id="JNHM01000081">
    <property type="protein sequence ID" value="KDS48486.1"/>
    <property type="molecule type" value="Genomic_DNA"/>
</dbReference>
<dbReference type="InterPro" id="IPR002502">
    <property type="entry name" value="Amidase_domain"/>
</dbReference>